<evidence type="ECO:0000313" key="1">
    <source>
        <dbReference type="EMBL" id="KAJ9110650.1"/>
    </source>
</evidence>
<gene>
    <name evidence="1" type="ORF">QFC19_001479</name>
</gene>
<reference evidence="1" key="1">
    <citation type="submission" date="2023-04" db="EMBL/GenBank/DDBJ databases">
        <title>Draft Genome sequencing of Naganishia species isolated from polar environments using Oxford Nanopore Technology.</title>
        <authorList>
            <person name="Leo P."/>
            <person name="Venkateswaran K."/>
        </authorList>
    </citation>
    <scope>NUCLEOTIDE SEQUENCE</scope>
    <source>
        <strain evidence="1">MNA-CCFEE 5261</strain>
    </source>
</reference>
<proteinExistence type="predicted"/>
<sequence>MVDPAYQPPHPSPQTPYHRYTLLLIRQRSSTPITPSVPADADRSSFILRDWLAENGFAQPEHAIRGIHMFREGGKGFGRDLRDIGDEYKNEVDVVRKIYAEVLGGSMPTYVKVPKDVRYGKPSRR</sequence>
<dbReference type="EMBL" id="JASBWR010000011">
    <property type="protein sequence ID" value="KAJ9110650.1"/>
    <property type="molecule type" value="Genomic_DNA"/>
</dbReference>
<comment type="caution">
    <text evidence="1">The sequence shown here is derived from an EMBL/GenBank/DDBJ whole genome shotgun (WGS) entry which is preliminary data.</text>
</comment>
<organism evidence="1 2">
    <name type="scientific">Naganishia cerealis</name>
    <dbReference type="NCBI Taxonomy" id="610337"/>
    <lineage>
        <taxon>Eukaryota</taxon>
        <taxon>Fungi</taxon>
        <taxon>Dikarya</taxon>
        <taxon>Basidiomycota</taxon>
        <taxon>Agaricomycotina</taxon>
        <taxon>Tremellomycetes</taxon>
        <taxon>Filobasidiales</taxon>
        <taxon>Filobasidiaceae</taxon>
        <taxon>Naganishia</taxon>
    </lineage>
</organism>
<protein>
    <submittedName>
        <fullName evidence="1">Uncharacterized protein</fullName>
    </submittedName>
</protein>
<evidence type="ECO:0000313" key="2">
    <source>
        <dbReference type="Proteomes" id="UP001241377"/>
    </source>
</evidence>
<keyword evidence="2" id="KW-1185">Reference proteome</keyword>
<dbReference type="Proteomes" id="UP001241377">
    <property type="component" value="Unassembled WGS sequence"/>
</dbReference>
<name>A0ACC2WFV7_9TREE</name>
<accession>A0ACC2WFV7</accession>